<gene>
    <name evidence="2" type="ORF">M3202_00715</name>
</gene>
<dbReference type="AlphaFoldDB" id="A0A9X2DMA6"/>
<proteinExistence type="predicted"/>
<organism evidence="2 3">
    <name type="scientific">Halalkalibacter oceani</name>
    <dbReference type="NCBI Taxonomy" id="1653776"/>
    <lineage>
        <taxon>Bacteria</taxon>
        <taxon>Bacillati</taxon>
        <taxon>Bacillota</taxon>
        <taxon>Bacilli</taxon>
        <taxon>Bacillales</taxon>
        <taxon>Bacillaceae</taxon>
        <taxon>Halalkalibacter</taxon>
    </lineage>
</organism>
<accession>A0A9X2DMA6</accession>
<feature type="domain" description="YtkA-like" evidence="1">
    <location>
        <begin position="39"/>
        <end position="116"/>
    </location>
</feature>
<dbReference type="Pfam" id="PF13115">
    <property type="entry name" value="YtkA"/>
    <property type="match status" value="1"/>
</dbReference>
<sequence length="169" mass="19148">MKLEQHSYPSYMANVLLLTFFLGAIGTIVYAGSAELRADWGVTLAVNETFQTGEAIDFQLFVEDGQEQLIEGASVEAVFDRPETVHQIEKTFHHLGDGLYETEVIFSVPGTWVVMVEVKKGRDFYRNQYLLEVEGPIIGEQNRDPGDHFSLEQPLPEELKQLLELPVFK</sequence>
<dbReference type="RefSeq" id="WP_251221466.1">
    <property type="nucleotide sequence ID" value="NZ_JAMBOL010000001.1"/>
</dbReference>
<dbReference type="EMBL" id="JAMBOL010000001">
    <property type="protein sequence ID" value="MCM3712590.1"/>
    <property type="molecule type" value="Genomic_DNA"/>
</dbReference>
<evidence type="ECO:0000313" key="2">
    <source>
        <dbReference type="EMBL" id="MCM3712590.1"/>
    </source>
</evidence>
<comment type="caution">
    <text evidence="2">The sequence shown here is derived from an EMBL/GenBank/DDBJ whole genome shotgun (WGS) entry which is preliminary data.</text>
</comment>
<keyword evidence="3" id="KW-1185">Reference proteome</keyword>
<reference evidence="2" key="1">
    <citation type="submission" date="2022-05" db="EMBL/GenBank/DDBJ databases">
        <title>Comparative Genomics of Spacecraft Associated Microbes.</title>
        <authorList>
            <person name="Tran M.T."/>
            <person name="Wright A."/>
            <person name="Seuylemezian A."/>
            <person name="Eisen J."/>
            <person name="Coil D."/>
        </authorList>
    </citation>
    <scope>NUCLEOTIDE SEQUENCE</scope>
    <source>
        <strain evidence="2">214.1.1</strain>
    </source>
</reference>
<name>A0A9X2DMA6_9BACI</name>
<evidence type="ECO:0000313" key="3">
    <source>
        <dbReference type="Proteomes" id="UP001139179"/>
    </source>
</evidence>
<dbReference type="InterPro" id="IPR032693">
    <property type="entry name" value="YtkA-like_dom"/>
</dbReference>
<evidence type="ECO:0000259" key="1">
    <source>
        <dbReference type="Pfam" id="PF13115"/>
    </source>
</evidence>
<protein>
    <submittedName>
        <fullName evidence="2">FixH family protein</fullName>
    </submittedName>
</protein>
<dbReference type="Proteomes" id="UP001139179">
    <property type="component" value="Unassembled WGS sequence"/>
</dbReference>